<feature type="domain" description="PNPLA" evidence="5">
    <location>
        <begin position="7"/>
        <end position="189"/>
    </location>
</feature>
<dbReference type="KEGG" id="clt:CM240_0908"/>
<feature type="short sequence motif" description="GXGXXG" evidence="4">
    <location>
        <begin position="11"/>
        <end position="16"/>
    </location>
</feature>
<dbReference type="PANTHER" id="PTHR14226:SF25">
    <property type="entry name" value="PHOSPHOESTERASE"/>
    <property type="match status" value="1"/>
</dbReference>
<accession>W6S1A6</accession>
<dbReference type="InterPro" id="IPR016035">
    <property type="entry name" value="Acyl_Trfase/lysoPLipase"/>
</dbReference>
<comment type="caution">
    <text evidence="4">Lacks conserved residue(s) required for the propagation of feature annotation.</text>
</comment>
<organism evidence="6 7">
    <name type="scientific">Clostridium bornimense</name>
    <dbReference type="NCBI Taxonomy" id="1216932"/>
    <lineage>
        <taxon>Bacteria</taxon>
        <taxon>Bacillati</taxon>
        <taxon>Bacillota</taxon>
        <taxon>Clostridia</taxon>
        <taxon>Eubacteriales</taxon>
        <taxon>Clostridiaceae</taxon>
        <taxon>Clostridium</taxon>
    </lineage>
</organism>
<evidence type="ECO:0000259" key="5">
    <source>
        <dbReference type="PROSITE" id="PS51635"/>
    </source>
</evidence>
<proteinExistence type="predicted"/>
<dbReference type="GO" id="GO:0016787">
    <property type="term" value="F:hydrolase activity"/>
    <property type="evidence" value="ECO:0007669"/>
    <property type="project" value="UniProtKB-UniRule"/>
</dbReference>
<dbReference type="OrthoDB" id="9770965at2"/>
<evidence type="ECO:0000256" key="1">
    <source>
        <dbReference type="ARBA" id="ARBA00022801"/>
    </source>
</evidence>
<keyword evidence="3 4" id="KW-0443">Lipid metabolism</keyword>
<feature type="active site" description="Proton acceptor" evidence="4">
    <location>
        <position position="176"/>
    </location>
</feature>
<name>W6S1A6_9CLOT</name>
<evidence type="ECO:0000313" key="7">
    <source>
        <dbReference type="Proteomes" id="UP000019426"/>
    </source>
</evidence>
<keyword evidence="7" id="KW-1185">Reference proteome</keyword>
<feature type="active site" description="Nucleophile" evidence="4">
    <location>
        <position position="42"/>
    </location>
</feature>
<dbReference type="Proteomes" id="UP000019426">
    <property type="component" value="Chromosome M2/40_rep1"/>
</dbReference>
<dbReference type="InterPro" id="IPR002641">
    <property type="entry name" value="PNPLA_dom"/>
</dbReference>
<dbReference type="RefSeq" id="WP_051483690.1">
    <property type="nucleotide sequence ID" value="NZ_HG917868.1"/>
</dbReference>
<evidence type="ECO:0000313" key="6">
    <source>
        <dbReference type="EMBL" id="CDM68072.1"/>
    </source>
</evidence>
<gene>
    <name evidence="6" type="ORF">CM240_0908</name>
</gene>
<dbReference type="HOGENOM" id="CLU_034454_0_0_9"/>
<dbReference type="SUPFAM" id="SSF52151">
    <property type="entry name" value="FabD/lysophospholipase-like"/>
    <property type="match status" value="1"/>
</dbReference>
<dbReference type="eggNOG" id="COG1752">
    <property type="taxonomic scope" value="Bacteria"/>
</dbReference>
<evidence type="ECO:0000256" key="3">
    <source>
        <dbReference type="ARBA" id="ARBA00023098"/>
    </source>
</evidence>
<protein>
    <submittedName>
        <fullName evidence="6">Patatin-like phospholipase family protein</fullName>
    </submittedName>
</protein>
<dbReference type="InterPro" id="IPR050301">
    <property type="entry name" value="NTE"/>
</dbReference>
<dbReference type="Gene3D" id="3.40.1090.10">
    <property type="entry name" value="Cytosolic phospholipase A2 catalytic domain"/>
    <property type="match status" value="2"/>
</dbReference>
<dbReference type="AlphaFoldDB" id="W6S1A6"/>
<dbReference type="GO" id="GO:0016042">
    <property type="term" value="P:lipid catabolic process"/>
    <property type="evidence" value="ECO:0007669"/>
    <property type="project" value="UniProtKB-UniRule"/>
</dbReference>
<keyword evidence="2 4" id="KW-0442">Lipid degradation</keyword>
<dbReference type="EMBL" id="HG917868">
    <property type="protein sequence ID" value="CDM68072.1"/>
    <property type="molecule type" value="Genomic_DNA"/>
</dbReference>
<evidence type="ECO:0000256" key="4">
    <source>
        <dbReference type="PROSITE-ProRule" id="PRU01161"/>
    </source>
</evidence>
<evidence type="ECO:0000256" key="2">
    <source>
        <dbReference type="ARBA" id="ARBA00022963"/>
    </source>
</evidence>
<dbReference type="PATRIC" id="fig|1216932.3.peg.896"/>
<dbReference type="Pfam" id="PF01734">
    <property type="entry name" value="Patatin"/>
    <property type="match status" value="1"/>
</dbReference>
<dbReference type="CDD" id="cd07209">
    <property type="entry name" value="Pat_hypo_Ecoli_Z1214_like"/>
    <property type="match status" value="1"/>
</dbReference>
<dbReference type="PANTHER" id="PTHR14226">
    <property type="entry name" value="NEUROPATHY TARGET ESTERASE/SWISS CHEESE D.MELANOGASTER"/>
    <property type="match status" value="1"/>
</dbReference>
<feature type="short sequence motif" description="GXSXG" evidence="4">
    <location>
        <begin position="40"/>
        <end position="44"/>
    </location>
</feature>
<keyword evidence="1 4" id="KW-0378">Hydrolase</keyword>
<sequence>MDSKIGLVLSGGGGKGAFEIGAWKALKRLGIDKKIQVISGNSIGSLNAVMFMVGELDLALKMWRNLSQKEALPLSATQLLGLYKQYKKGITNILEEDTIVDSSGYQEIIGSYVDFEKVRNSKIKGYISAYNMDDDIVDYFTVNDKSDEEIERLIKASSALPGLFDPIKINDKFYRDGCIKDNVPIDPLYKEGCNEIIIIYLGEDERVDLSKYPGVKFYEISPRVNLGGMLDGNLDFSGSGANKRILQGYLDTMAYFDKLAYEEGVPLNKLDIIGEIK</sequence>
<dbReference type="PROSITE" id="PS51635">
    <property type="entry name" value="PNPLA"/>
    <property type="match status" value="1"/>
</dbReference>
<reference evidence="6 7" key="1">
    <citation type="submission" date="2013-11" db="EMBL/GenBank/DDBJ databases">
        <title>Complete genome sequence of Clostridum sp. M2/40.</title>
        <authorList>
            <person name="Wibberg D."/>
            <person name="Puehler A."/>
            <person name="Schlueter A."/>
        </authorList>
    </citation>
    <scope>NUCLEOTIDE SEQUENCE [LARGE SCALE GENOMIC DNA]</scope>
    <source>
        <strain evidence="7">M2/40</strain>
    </source>
</reference>
<dbReference type="STRING" id="1216932.CM240_0908"/>